<sequence length="548" mass="61611">MRLNPHRVKRPLYSRAEFCDAVLDEIERQPLKQKDRRRIEATHLRFLDWIKSLGVCVEDGPNLDSQLDPSRNKIRLLITLDLADLEEDLLTVLTTVKRHTVPKLPDGHFDSQLADMEAALTRLEDVASIILFYSPAGFGWRVALYRKRHENPDVNGAIIKHIRATYPALQPKFHHEPPGWWKSMGVGYFESGLERPTAPGDEPAGLLKALADAILFTHYKTLYHRHESEQERIGPKDPDPALWRLPVAETLQTPTDPPPTNCPVCGEVCSEDSLAWDQDMCHFLHTAKPYVCLDEKCNQSSPPSFETERQWQSHMRIYHGSDWVRKLQRNLHWKCPMCPGVSPAEFESTELMAADLVSHLHSHHAQEKNKRILNLARISRMPCDRPSDTCPICGKDYSAGSEPPRRSLDKGTQAATSTKQNGDKANCNPSKHSGSALTEAEVGARRNVYACVAEHMLELSLKFTYPALQFSAAASYFLAESSSSSSPTSLASDSSDMYTDTNPSLSTHSELPHKATFAPSLPAIRGEDLPPPIYRVRSPDHHPNSVRF</sequence>
<dbReference type="GeneID" id="18170885"/>
<feature type="region of interest" description="Disordered" evidence="1">
    <location>
        <begin position="395"/>
        <end position="438"/>
    </location>
</feature>
<dbReference type="EMBL" id="JH126405">
    <property type="protein sequence ID" value="EGX88834.1"/>
    <property type="molecule type" value="Genomic_DNA"/>
</dbReference>
<dbReference type="Proteomes" id="UP000001610">
    <property type="component" value="Unassembled WGS sequence"/>
</dbReference>
<name>G3JSD5_CORMM</name>
<feature type="region of interest" description="Disordered" evidence="1">
    <location>
        <begin position="483"/>
        <end position="548"/>
    </location>
</feature>
<dbReference type="OrthoDB" id="4869598at2759"/>
<gene>
    <name evidence="2" type="ORF">CCM_08880</name>
</gene>
<dbReference type="VEuPathDB" id="FungiDB:CCM_08880"/>
<dbReference type="HOGENOM" id="CLU_032143_0_0_1"/>
<evidence type="ECO:0000313" key="2">
    <source>
        <dbReference type="EMBL" id="EGX88834.1"/>
    </source>
</evidence>
<dbReference type="PANTHER" id="PTHR35391">
    <property type="entry name" value="C2H2-TYPE DOMAIN-CONTAINING PROTEIN-RELATED"/>
    <property type="match status" value="1"/>
</dbReference>
<dbReference type="PANTHER" id="PTHR35391:SF7">
    <property type="entry name" value="C2H2-TYPE DOMAIN-CONTAINING PROTEIN"/>
    <property type="match status" value="1"/>
</dbReference>
<dbReference type="AlphaFoldDB" id="G3JSD5"/>
<reference evidence="2 3" key="1">
    <citation type="journal article" date="2011" name="Genome Biol.">
        <title>Genome sequence of the insect pathogenic fungus Cordyceps militaris, a valued traditional Chinese medicine.</title>
        <authorList>
            <person name="Zheng P."/>
            <person name="Xia Y."/>
            <person name="Xiao G."/>
            <person name="Xiong C."/>
            <person name="Hu X."/>
            <person name="Zhang S."/>
            <person name="Zheng H."/>
            <person name="Huang Y."/>
            <person name="Zhou Y."/>
            <person name="Wang S."/>
            <person name="Zhao G.P."/>
            <person name="Liu X."/>
            <person name="St Leger R.J."/>
            <person name="Wang C."/>
        </authorList>
    </citation>
    <scope>NUCLEOTIDE SEQUENCE [LARGE SCALE GENOMIC DNA]</scope>
    <source>
        <strain evidence="2 3">CM01</strain>
    </source>
</reference>
<protein>
    <submittedName>
        <fullName evidence="2">Uncharacterized protein</fullName>
    </submittedName>
</protein>
<organism evidence="2 3">
    <name type="scientific">Cordyceps militaris (strain CM01)</name>
    <name type="common">Caterpillar fungus</name>
    <dbReference type="NCBI Taxonomy" id="983644"/>
    <lineage>
        <taxon>Eukaryota</taxon>
        <taxon>Fungi</taxon>
        <taxon>Dikarya</taxon>
        <taxon>Ascomycota</taxon>
        <taxon>Pezizomycotina</taxon>
        <taxon>Sordariomycetes</taxon>
        <taxon>Hypocreomycetidae</taxon>
        <taxon>Hypocreales</taxon>
        <taxon>Cordycipitaceae</taxon>
        <taxon>Cordyceps</taxon>
    </lineage>
</organism>
<evidence type="ECO:0000256" key="1">
    <source>
        <dbReference type="SAM" id="MobiDB-lite"/>
    </source>
</evidence>
<keyword evidence="3" id="KW-1185">Reference proteome</keyword>
<accession>G3JSD5</accession>
<feature type="compositionally biased region" description="Polar residues" evidence="1">
    <location>
        <begin position="496"/>
        <end position="509"/>
    </location>
</feature>
<feature type="compositionally biased region" description="Basic and acidic residues" evidence="1">
    <location>
        <begin position="537"/>
        <end position="548"/>
    </location>
</feature>
<dbReference type="InParanoid" id="G3JSD5"/>
<feature type="compositionally biased region" description="Low complexity" evidence="1">
    <location>
        <begin position="483"/>
        <end position="495"/>
    </location>
</feature>
<dbReference type="KEGG" id="cmt:CCM_08880"/>
<dbReference type="RefSeq" id="XP_006674079.1">
    <property type="nucleotide sequence ID" value="XM_006674016.1"/>
</dbReference>
<evidence type="ECO:0000313" key="3">
    <source>
        <dbReference type="Proteomes" id="UP000001610"/>
    </source>
</evidence>
<feature type="compositionally biased region" description="Polar residues" evidence="1">
    <location>
        <begin position="427"/>
        <end position="436"/>
    </location>
</feature>
<proteinExistence type="predicted"/>